<dbReference type="STRING" id="1527.SAMN04489757_14110"/>
<keyword evidence="1" id="KW-0812">Transmembrane</keyword>
<keyword evidence="3" id="KW-1185">Reference proteome</keyword>
<protein>
    <submittedName>
        <fullName evidence="2">Prepilin-type N-terminal cleavage/methylation domain-containing protein</fullName>
    </submittedName>
</protein>
<dbReference type="InterPro" id="IPR045584">
    <property type="entry name" value="Pilin-like"/>
</dbReference>
<reference evidence="2 3" key="1">
    <citation type="submission" date="2016-10" db="EMBL/GenBank/DDBJ databases">
        <authorList>
            <person name="de Groot N.N."/>
        </authorList>
    </citation>
    <scope>NUCLEOTIDE SEQUENCE [LARGE SCALE GENOMIC DNA]</scope>
    <source>
        <strain evidence="2 3">DSM 1283</strain>
    </source>
</reference>
<dbReference type="Gene3D" id="3.30.700.10">
    <property type="entry name" value="Glycoprotein, Type 4 Pilin"/>
    <property type="match status" value="1"/>
</dbReference>
<dbReference type="PROSITE" id="PS00409">
    <property type="entry name" value="PROKAR_NTER_METHYL"/>
    <property type="match status" value="1"/>
</dbReference>
<dbReference type="SUPFAM" id="SSF54523">
    <property type="entry name" value="Pili subunits"/>
    <property type="match status" value="1"/>
</dbReference>
<accession>A0A1I5I9M2</accession>
<dbReference type="EMBL" id="FOWD01000041">
    <property type="protein sequence ID" value="SFO56999.1"/>
    <property type="molecule type" value="Genomic_DNA"/>
</dbReference>
<dbReference type="AlphaFoldDB" id="A0A1I5I9M2"/>
<evidence type="ECO:0000256" key="1">
    <source>
        <dbReference type="SAM" id="Phobius"/>
    </source>
</evidence>
<dbReference type="InterPro" id="IPR012902">
    <property type="entry name" value="N_methyl_site"/>
</dbReference>
<dbReference type="RefSeq" id="WP_091688288.1">
    <property type="nucleotide sequence ID" value="NZ_BAABFM010000038.1"/>
</dbReference>
<evidence type="ECO:0000313" key="3">
    <source>
        <dbReference type="Proteomes" id="UP000198806"/>
    </source>
</evidence>
<dbReference type="Proteomes" id="UP000198806">
    <property type="component" value="Unassembled WGS sequence"/>
</dbReference>
<dbReference type="NCBIfam" id="TIGR02532">
    <property type="entry name" value="IV_pilin_GFxxxE"/>
    <property type="match status" value="1"/>
</dbReference>
<sequence length="163" mass="18005">MEREKKKEIRKALNNKGFSLVELIIVIAIIAILAGVLAPQLIKYLDKSKKAADVQTAQTIATAVNVALANEAAYEKAVSQKISVALTADATNNAFLKELQDILGKVSDGSKAPKPKYKSDVYKDFYIYFKPDKTFEIYVGDDLPNTEDQVSLILYPTVGTQYK</sequence>
<organism evidence="2 3">
    <name type="scientific">Anaerocolumna aminovalerica</name>
    <dbReference type="NCBI Taxonomy" id="1527"/>
    <lineage>
        <taxon>Bacteria</taxon>
        <taxon>Bacillati</taxon>
        <taxon>Bacillota</taxon>
        <taxon>Clostridia</taxon>
        <taxon>Lachnospirales</taxon>
        <taxon>Lachnospiraceae</taxon>
        <taxon>Anaerocolumna</taxon>
    </lineage>
</organism>
<keyword evidence="1" id="KW-0472">Membrane</keyword>
<name>A0A1I5I9M2_9FIRM</name>
<evidence type="ECO:0000313" key="2">
    <source>
        <dbReference type="EMBL" id="SFO56999.1"/>
    </source>
</evidence>
<keyword evidence="1" id="KW-1133">Transmembrane helix</keyword>
<feature type="transmembrane region" description="Helical" evidence="1">
    <location>
        <begin position="20"/>
        <end position="42"/>
    </location>
</feature>
<gene>
    <name evidence="2" type="ORF">SAMN04489757_14110</name>
</gene>
<dbReference type="Pfam" id="PF07963">
    <property type="entry name" value="N_methyl"/>
    <property type="match status" value="1"/>
</dbReference>
<proteinExistence type="predicted"/>